<keyword evidence="2" id="KW-1133">Transmembrane helix</keyword>
<dbReference type="AlphaFoldDB" id="A0A9J7AU33"/>
<dbReference type="RefSeq" id="WP_257770069.1">
    <property type="nucleotide sequence ID" value="NZ_CP102480.1"/>
</dbReference>
<gene>
    <name evidence="3" type="ORF">NUH88_03805</name>
</gene>
<dbReference type="EMBL" id="CP102480">
    <property type="protein sequence ID" value="UUX50831.1"/>
    <property type="molecule type" value="Genomic_DNA"/>
</dbReference>
<dbReference type="Proteomes" id="UP001060336">
    <property type="component" value="Chromosome"/>
</dbReference>
<accession>A0A9J7AU33</accession>
<keyword evidence="2" id="KW-0472">Membrane</keyword>
<proteinExistence type="predicted"/>
<evidence type="ECO:0000313" key="4">
    <source>
        <dbReference type="Proteomes" id="UP001060336"/>
    </source>
</evidence>
<name>A0A9J7AU33_9PROT</name>
<keyword evidence="2" id="KW-0812">Transmembrane</keyword>
<reference evidence="3" key="1">
    <citation type="submission" date="2022-08" db="EMBL/GenBank/DDBJ databases">
        <title>Nisaea acidiphila sp. nov., isolated from a marine algal debris and emended description of the genus Nisaea Urios et al. 2008.</title>
        <authorList>
            <person name="Kwon K."/>
        </authorList>
    </citation>
    <scope>NUCLEOTIDE SEQUENCE</scope>
    <source>
        <strain evidence="3">MEBiC11861</strain>
    </source>
</reference>
<feature type="transmembrane region" description="Helical" evidence="2">
    <location>
        <begin position="77"/>
        <end position="95"/>
    </location>
</feature>
<organism evidence="3 4">
    <name type="scientific">Nisaea acidiphila</name>
    <dbReference type="NCBI Taxonomy" id="1862145"/>
    <lineage>
        <taxon>Bacteria</taxon>
        <taxon>Pseudomonadati</taxon>
        <taxon>Pseudomonadota</taxon>
        <taxon>Alphaproteobacteria</taxon>
        <taxon>Rhodospirillales</taxon>
        <taxon>Thalassobaculaceae</taxon>
        <taxon>Nisaea</taxon>
    </lineage>
</organism>
<keyword evidence="4" id="KW-1185">Reference proteome</keyword>
<feature type="transmembrane region" description="Helical" evidence="2">
    <location>
        <begin position="191"/>
        <end position="212"/>
    </location>
</feature>
<feature type="transmembrane region" description="Helical" evidence="2">
    <location>
        <begin position="27"/>
        <end position="46"/>
    </location>
</feature>
<feature type="region of interest" description="Disordered" evidence="1">
    <location>
        <begin position="1"/>
        <end position="20"/>
    </location>
</feature>
<sequence length="238" mass="25600">MQGTNPDSKRLTDLSQRVGTAPNEPSFGQYAMLVSAIGIVVCLYGINGLNDAPDGEFWAISEFTPKDKAADGPFRTFLSQLGILYIVAAILERALDVYVKVWRQPVREALQKSIESLSEDMEALRLKGGDTTALDETIRISRIALQRYRARTRQVTILVATAAALVVSAVGPRVLGGVFELSGDYASMQGALFTSLDIFLTAGLVAGGTAVLHPMVTTTTTFFAETASALKERPKAGR</sequence>
<dbReference type="KEGG" id="naci:NUH88_03805"/>
<evidence type="ECO:0000313" key="3">
    <source>
        <dbReference type="EMBL" id="UUX50831.1"/>
    </source>
</evidence>
<evidence type="ECO:0000256" key="2">
    <source>
        <dbReference type="SAM" id="Phobius"/>
    </source>
</evidence>
<feature type="transmembrane region" description="Helical" evidence="2">
    <location>
        <begin position="155"/>
        <end position="179"/>
    </location>
</feature>
<protein>
    <submittedName>
        <fullName evidence="3">Uncharacterized protein</fullName>
    </submittedName>
</protein>
<evidence type="ECO:0000256" key="1">
    <source>
        <dbReference type="SAM" id="MobiDB-lite"/>
    </source>
</evidence>